<protein>
    <submittedName>
        <fullName evidence="1 3">Uncharacterized protein</fullName>
    </submittedName>
</protein>
<evidence type="ECO:0000313" key="3">
    <source>
        <dbReference type="WBParaSite" id="NBR_0000775501-mRNA-1"/>
    </source>
</evidence>
<sequence length="82" mass="9036">MGEEQPSEQRSGLIRRGETKRRVTAIMVDSCSGIETGRAIVVVVAAAETIVFLVYRLSTLRLSSSAIMNYHSTHVQRSLTTL</sequence>
<evidence type="ECO:0000313" key="2">
    <source>
        <dbReference type="Proteomes" id="UP000271162"/>
    </source>
</evidence>
<organism evidence="3">
    <name type="scientific">Nippostrongylus brasiliensis</name>
    <name type="common">Rat hookworm</name>
    <dbReference type="NCBI Taxonomy" id="27835"/>
    <lineage>
        <taxon>Eukaryota</taxon>
        <taxon>Metazoa</taxon>
        <taxon>Ecdysozoa</taxon>
        <taxon>Nematoda</taxon>
        <taxon>Chromadorea</taxon>
        <taxon>Rhabditida</taxon>
        <taxon>Rhabditina</taxon>
        <taxon>Rhabditomorpha</taxon>
        <taxon>Strongyloidea</taxon>
        <taxon>Heligmosomidae</taxon>
        <taxon>Nippostrongylus</taxon>
    </lineage>
</organism>
<keyword evidence="2" id="KW-1185">Reference proteome</keyword>
<accession>A0A0N4XXM4</accession>
<name>A0A0N4XXM4_NIPBR</name>
<dbReference type="Proteomes" id="UP000271162">
    <property type="component" value="Unassembled WGS sequence"/>
</dbReference>
<dbReference type="EMBL" id="UYSL01019923">
    <property type="protein sequence ID" value="VDL71345.1"/>
    <property type="molecule type" value="Genomic_DNA"/>
</dbReference>
<reference evidence="3" key="1">
    <citation type="submission" date="2017-02" db="UniProtKB">
        <authorList>
            <consortium name="WormBaseParasite"/>
        </authorList>
    </citation>
    <scope>IDENTIFICATION</scope>
</reference>
<dbReference type="AlphaFoldDB" id="A0A0N4XXM4"/>
<gene>
    <name evidence="1" type="ORF">NBR_LOCUS7756</name>
</gene>
<dbReference type="WBParaSite" id="NBR_0000775501-mRNA-1">
    <property type="protein sequence ID" value="NBR_0000775501-mRNA-1"/>
    <property type="gene ID" value="NBR_0000775501"/>
</dbReference>
<reference evidence="1 2" key="2">
    <citation type="submission" date="2018-11" db="EMBL/GenBank/DDBJ databases">
        <authorList>
            <consortium name="Pathogen Informatics"/>
        </authorList>
    </citation>
    <scope>NUCLEOTIDE SEQUENCE [LARGE SCALE GENOMIC DNA]</scope>
</reference>
<proteinExistence type="predicted"/>
<evidence type="ECO:0000313" key="1">
    <source>
        <dbReference type="EMBL" id="VDL71345.1"/>
    </source>
</evidence>